<proteinExistence type="predicted"/>
<dbReference type="Proteomes" id="UP001059596">
    <property type="component" value="Unassembled WGS sequence"/>
</dbReference>
<comment type="caution">
    <text evidence="1">The sequence shown here is derived from an EMBL/GenBank/DDBJ whole genome shotgun (WGS) entry which is preliminary data.</text>
</comment>
<evidence type="ECO:0000313" key="1">
    <source>
        <dbReference type="EMBL" id="KAI8034260.1"/>
    </source>
</evidence>
<dbReference type="AlphaFoldDB" id="A0A9P9YCP0"/>
<protein>
    <submittedName>
        <fullName evidence="1">Uncharacterized protein</fullName>
    </submittedName>
</protein>
<evidence type="ECO:0000313" key="2">
    <source>
        <dbReference type="Proteomes" id="UP001059596"/>
    </source>
</evidence>
<name>A0A9P9YCP0_9MUSC</name>
<organism evidence="1 2">
    <name type="scientific">Drosophila gunungcola</name>
    <name type="common">fruit fly</name>
    <dbReference type="NCBI Taxonomy" id="103775"/>
    <lineage>
        <taxon>Eukaryota</taxon>
        <taxon>Metazoa</taxon>
        <taxon>Ecdysozoa</taxon>
        <taxon>Arthropoda</taxon>
        <taxon>Hexapoda</taxon>
        <taxon>Insecta</taxon>
        <taxon>Pterygota</taxon>
        <taxon>Neoptera</taxon>
        <taxon>Endopterygota</taxon>
        <taxon>Diptera</taxon>
        <taxon>Brachycera</taxon>
        <taxon>Muscomorpha</taxon>
        <taxon>Ephydroidea</taxon>
        <taxon>Drosophilidae</taxon>
        <taxon>Drosophila</taxon>
        <taxon>Sophophora</taxon>
    </lineage>
</organism>
<gene>
    <name evidence="1" type="ORF">M5D96_012926</name>
</gene>
<dbReference type="EMBL" id="JAMKOV010000077">
    <property type="protein sequence ID" value="KAI8034260.1"/>
    <property type="molecule type" value="Genomic_DNA"/>
</dbReference>
<accession>A0A9P9YCP0</accession>
<keyword evidence="2" id="KW-1185">Reference proteome</keyword>
<reference evidence="1" key="1">
    <citation type="journal article" date="2023" name="Genome Biol. Evol.">
        <title>Long-read-based Genome Assembly of Drosophila gunungcola Reveals Fewer Chemosensory Genes in Flower-breeding Species.</title>
        <authorList>
            <person name="Negi A."/>
            <person name="Liao B.Y."/>
            <person name="Yeh S.D."/>
        </authorList>
    </citation>
    <scope>NUCLEOTIDE SEQUENCE</scope>
    <source>
        <strain evidence="1">Sukarami</strain>
    </source>
</reference>
<sequence length="48" mass="5347">MGKTGDERGLTDSGVELKECDCRAEWWEWEVDTVLQGCAKDALPTDDS</sequence>